<evidence type="ECO:0000313" key="3">
    <source>
        <dbReference type="Proteomes" id="UP001500359"/>
    </source>
</evidence>
<dbReference type="Proteomes" id="UP001500359">
    <property type="component" value="Unassembled WGS sequence"/>
</dbReference>
<keyword evidence="3" id="KW-1185">Reference proteome</keyword>
<keyword evidence="1" id="KW-1133">Transmembrane helix</keyword>
<evidence type="ECO:0000313" key="2">
    <source>
        <dbReference type="EMBL" id="GAA0857926.1"/>
    </source>
</evidence>
<organism evidence="2 3">
    <name type="scientific">Aliiglaciecola litoralis</name>
    <dbReference type="NCBI Taxonomy" id="582857"/>
    <lineage>
        <taxon>Bacteria</taxon>
        <taxon>Pseudomonadati</taxon>
        <taxon>Pseudomonadota</taxon>
        <taxon>Gammaproteobacteria</taxon>
        <taxon>Alteromonadales</taxon>
        <taxon>Alteromonadaceae</taxon>
        <taxon>Aliiglaciecola</taxon>
    </lineage>
</organism>
<protein>
    <recommendedName>
        <fullName evidence="4">ABC transporter permease</fullName>
    </recommendedName>
</protein>
<keyword evidence="1" id="KW-0472">Membrane</keyword>
<feature type="transmembrane region" description="Helical" evidence="1">
    <location>
        <begin position="244"/>
        <end position="264"/>
    </location>
</feature>
<evidence type="ECO:0008006" key="4">
    <source>
        <dbReference type="Google" id="ProtNLM"/>
    </source>
</evidence>
<dbReference type="PROSITE" id="PS51257">
    <property type="entry name" value="PROKAR_LIPOPROTEIN"/>
    <property type="match status" value="1"/>
</dbReference>
<accession>A0ABN1LMJ8</accession>
<sequence>MNSERFFQVFKLLIKSHKQTPLTIGLVFTALFIGCAGLTSVLVINEAAKQSYAKIEQPLITNVGHVIVANPGQQLNQSDYSTLRTQGFTNIIAVAEQRLSLDNGTDLVFLGIDYFAILNLVSRLGSDIALGLSDALSKHQARYLIHPQYAKQLTTQIYQRDSLSIQVGETQYGPVQEFDGAGIGNQLIADIAQLYEDFPTVSLSYLMVVDTQNTLIPLKNSLPSHLSLKPIMTATDAKELTASFHLNLLAMGLLMFVVCLFVIMNA</sequence>
<gene>
    <name evidence="2" type="ORF">GCM10009114_25590</name>
</gene>
<proteinExistence type="predicted"/>
<reference evidence="2 3" key="1">
    <citation type="journal article" date="2019" name="Int. J. Syst. Evol. Microbiol.">
        <title>The Global Catalogue of Microorganisms (GCM) 10K type strain sequencing project: providing services to taxonomists for standard genome sequencing and annotation.</title>
        <authorList>
            <consortium name="The Broad Institute Genomics Platform"/>
            <consortium name="The Broad Institute Genome Sequencing Center for Infectious Disease"/>
            <person name="Wu L."/>
            <person name="Ma J."/>
        </authorList>
    </citation>
    <scope>NUCLEOTIDE SEQUENCE [LARGE SCALE GENOMIC DNA]</scope>
    <source>
        <strain evidence="2 3">JCM 15896</strain>
    </source>
</reference>
<comment type="caution">
    <text evidence="2">The sequence shown here is derived from an EMBL/GenBank/DDBJ whole genome shotgun (WGS) entry which is preliminary data.</text>
</comment>
<feature type="transmembrane region" description="Helical" evidence="1">
    <location>
        <begin position="21"/>
        <end position="44"/>
    </location>
</feature>
<dbReference type="EMBL" id="BAAAFD010000007">
    <property type="protein sequence ID" value="GAA0857926.1"/>
    <property type="molecule type" value="Genomic_DNA"/>
</dbReference>
<evidence type="ECO:0000256" key="1">
    <source>
        <dbReference type="SAM" id="Phobius"/>
    </source>
</evidence>
<name>A0ABN1LMJ8_9ALTE</name>
<keyword evidence="1" id="KW-0812">Transmembrane</keyword>